<evidence type="ECO:0000313" key="2">
    <source>
        <dbReference type="EMBL" id="MBS9522485.1"/>
    </source>
</evidence>
<feature type="chain" id="PRO_5042832662" evidence="1">
    <location>
        <begin position="21"/>
        <end position="284"/>
    </location>
</feature>
<name>A0AAP2G2N8_9BACT</name>
<keyword evidence="3" id="KW-1185">Reference proteome</keyword>
<dbReference type="RefSeq" id="WP_213943387.1">
    <property type="nucleotide sequence ID" value="NZ_JAHBGI010000004.1"/>
</dbReference>
<dbReference type="PANTHER" id="PTHR40590">
    <property type="entry name" value="CYTOPLASMIC PROTEIN-RELATED"/>
    <property type="match status" value="1"/>
</dbReference>
<organism evidence="2 3">
    <name type="scientific">Litoribacter ruber</name>
    <dbReference type="NCBI Taxonomy" id="702568"/>
    <lineage>
        <taxon>Bacteria</taxon>
        <taxon>Pseudomonadati</taxon>
        <taxon>Bacteroidota</taxon>
        <taxon>Cytophagia</taxon>
        <taxon>Cytophagales</taxon>
        <taxon>Cyclobacteriaceae</taxon>
        <taxon>Litoribacter</taxon>
    </lineage>
</organism>
<comment type="caution">
    <text evidence="2">The sequence shown here is derived from an EMBL/GenBank/DDBJ whole genome shotgun (WGS) entry which is preliminary data.</text>
</comment>
<proteinExistence type="predicted"/>
<dbReference type="Pfam" id="PF01963">
    <property type="entry name" value="TraB_PrgY_gumN"/>
    <property type="match status" value="1"/>
</dbReference>
<evidence type="ECO:0000313" key="3">
    <source>
        <dbReference type="Proteomes" id="UP001319104"/>
    </source>
</evidence>
<dbReference type="Proteomes" id="UP001319104">
    <property type="component" value="Unassembled WGS sequence"/>
</dbReference>
<accession>A0AAP2G2N8</accession>
<dbReference type="AlphaFoldDB" id="A0AAP2G2N8"/>
<dbReference type="PANTHER" id="PTHR40590:SF1">
    <property type="entry name" value="CYTOPLASMIC PROTEIN"/>
    <property type="match status" value="1"/>
</dbReference>
<feature type="signal peptide" evidence="1">
    <location>
        <begin position="1"/>
        <end position="20"/>
    </location>
</feature>
<dbReference type="InterPro" id="IPR047111">
    <property type="entry name" value="YbaP-like"/>
</dbReference>
<dbReference type="EMBL" id="JAHCMY010000001">
    <property type="protein sequence ID" value="MBS9522485.1"/>
    <property type="molecule type" value="Genomic_DNA"/>
</dbReference>
<gene>
    <name evidence="2" type="ORF">KI659_00510</name>
</gene>
<keyword evidence="1" id="KW-0732">Signal</keyword>
<sequence>MRKTLLSILAAFAISFSSIAQDIGLLYEISGNGLEKSSYLFGTIHIICEEDFELSEQVAQKVAESKSLVLEIDLDDPAMMQIVFANINNPEGEKITDFLDEEEFEATRDFLLENAAVDISMMKSMRPFMVLSMLYPKMLECETKAYEIELMQIAKENERTVEGLETIQDQLSVFEHIPLEEQYKNLYDYVSDFEKGRREFRKLIDTYKTKDVDRMVEIVGESPEYKNYQDVMLHNRNRNWIEPMKGFMQEGQMFFAVGAGHLGGELGLINLLRNEGYTVTVIEE</sequence>
<reference evidence="2 3" key="1">
    <citation type="submission" date="2021-05" db="EMBL/GenBank/DDBJ databases">
        <authorList>
            <person name="Zhang Z.D."/>
            <person name="Osman G."/>
        </authorList>
    </citation>
    <scope>NUCLEOTIDE SEQUENCE [LARGE SCALE GENOMIC DNA]</scope>
    <source>
        <strain evidence="2 3">KCTC 32217</strain>
    </source>
</reference>
<dbReference type="InterPro" id="IPR002816">
    <property type="entry name" value="TraB/PrgY/GumN_fam"/>
</dbReference>
<protein>
    <submittedName>
        <fullName evidence="2">TraB/GumN family protein</fullName>
    </submittedName>
</protein>
<evidence type="ECO:0000256" key="1">
    <source>
        <dbReference type="SAM" id="SignalP"/>
    </source>
</evidence>
<dbReference type="CDD" id="cd14789">
    <property type="entry name" value="Tiki"/>
    <property type="match status" value="1"/>
</dbReference>